<name>A0A9X1S4G3_9MICO</name>
<organism evidence="1 2">
    <name type="scientific">Microbacterium allomyrinae</name>
    <dbReference type="NCBI Taxonomy" id="2830666"/>
    <lineage>
        <taxon>Bacteria</taxon>
        <taxon>Bacillati</taxon>
        <taxon>Actinomycetota</taxon>
        <taxon>Actinomycetes</taxon>
        <taxon>Micrococcales</taxon>
        <taxon>Microbacteriaceae</taxon>
        <taxon>Microbacterium</taxon>
    </lineage>
</organism>
<dbReference type="Pfam" id="PF14103">
    <property type="entry name" value="DUF4276"/>
    <property type="match status" value="1"/>
</dbReference>
<evidence type="ECO:0000313" key="1">
    <source>
        <dbReference type="EMBL" id="MCC2033043.1"/>
    </source>
</evidence>
<sequence>MSAPPGAAHLGIVVEGPGDKEAFPILLRKYLHSVGRYEDLLGKPVPLKGKGSATRANSGLEGYVLAAARPGCCAVLVLVDADKDASCVLGPDLLARAQAVTAVPVVVIVAERDFEDWIYTAVEHLDLGKAAWNSSERGKNAIESLLTPEKYVKSTMQARLTQRMDLDVARTRSTSLNRLFNKIDEILARI</sequence>
<accession>A0A9X1S4G3</accession>
<gene>
    <name evidence="1" type="ORF">KEC57_12715</name>
</gene>
<protein>
    <submittedName>
        <fullName evidence="1">DUF4276 family protein</fullName>
    </submittedName>
</protein>
<evidence type="ECO:0000313" key="2">
    <source>
        <dbReference type="Proteomes" id="UP001139354"/>
    </source>
</evidence>
<dbReference type="AlphaFoldDB" id="A0A9X1S4G3"/>
<comment type="caution">
    <text evidence="1">The sequence shown here is derived from an EMBL/GenBank/DDBJ whole genome shotgun (WGS) entry which is preliminary data.</text>
</comment>
<dbReference type="Proteomes" id="UP001139354">
    <property type="component" value="Unassembled WGS sequence"/>
</dbReference>
<proteinExistence type="predicted"/>
<reference evidence="1" key="1">
    <citation type="submission" date="2021-04" db="EMBL/GenBank/DDBJ databases">
        <title>Microbacterium tenobrionis sp. nov. and Microbacterium allomyrinae sp. nov., isolated from larvae of Tenobrio molitor and Allomyrina dichotoma, respectively.</title>
        <authorList>
            <person name="Lee S.D."/>
        </authorList>
    </citation>
    <scope>NUCLEOTIDE SEQUENCE</scope>
    <source>
        <strain evidence="1">BWT-G7</strain>
    </source>
</reference>
<dbReference type="EMBL" id="JAGTTN010000004">
    <property type="protein sequence ID" value="MCC2033043.1"/>
    <property type="molecule type" value="Genomic_DNA"/>
</dbReference>
<keyword evidence="2" id="KW-1185">Reference proteome</keyword>
<dbReference type="InterPro" id="IPR025455">
    <property type="entry name" value="DUF4276"/>
</dbReference>
<dbReference type="RefSeq" id="WP_229385011.1">
    <property type="nucleotide sequence ID" value="NZ_JAGTTN010000004.1"/>
</dbReference>